<keyword evidence="3" id="KW-1185">Reference proteome</keyword>
<evidence type="ECO:0000313" key="2">
    <source>
        <dbReference type="EMBL" id="KAF7832250.1"/>
    </source>
</evidence>
<dbReference type="AlphaFoldDB" id="A0A834WTQ8"/>
<feature type="compositionally biased region" description="Basic and acidic residues" evidence="1">
    <location>
        <begin position="29"/>
        <end position="41"/>
    </location>
</feature>
<protein>
    <submittedName>
        <fullName evidence="2">Uncharacterized protein</fullName>
    </submittedName>
</protein>
<reference evidence="2" key="1">
    <citation type="submission" date="2020-09" db="EMBL/GenBank/DDBJ databases">
        <title>Genome-Enabled Discovery of Anthraquinone Biosynthesis in Senna tora.</title>
        <authorList>
            <person name="Kang S.-H."/>
            <person name="Pandey R.P."/>
            <person name="Lee C.-M."/>
            <person name="Sim J.-S."/>
            <person name="Jeong J.-T."/>
            <person name="Choi B.-S."/>
            <person name="Jung M."/>
            <person name="Ginzburg D."/>
            <person name="Zhao K."/>
            <person name="Won S.Y."/>
            <person name="Oh T.-J."/>
            <person name="Yu Y."/>
            <person name="Kim N.-H."/>
            <person name="Lee O.R."/>
            <person name="Lee T.-H."/>
            <person name="Bashyal P."/>
            <person name="Kim T.-S."/>
            <person name="Lee W.-H."/>
            <person name="Kawkins C."/>
            <person name="Kim C.-K."/>
            <person name="Kim J.S."/>
            <person name="Ahn B.O."/>
            <person name="Rhee S.Y."/>
            <person name="Sohng J.K."/>
        </authorList>
    </citation>
    <scope>NUCLEOTIDE SEQUENCE</scope>
    <source>
        <tissue evidence="2">Leaf</tissue>
    </source>
</reference>
<gene>
    <name evidence="2" type="ORF">G2W53_014583</name>
</gene>
<feature type="compositionally biased region" description="Polar residues" evidence="1">
    <location>
        <begin position="1"/>
        <end position="10"/>
    </location>
</feature>
<name>A0A834WTQ8_9FABA</name>
<dbReference type="Proteomes" id="UP000634136">
    <property type="component" value="Unassembled WGS sequence"/>
</dbReference>
<evidence type="ECO:0000256" key="1">
    <source>
        <dbReference type="SAM" id="MobiDB-lite"/>
    </source>
</evidence>
<comment type="caution">
    <text evidence="2">The sequence shown here is derived from an EMBL/GenBank/DDBJ whole genome shotgun (WGS) entry which is preliminary data.</text>
</comment>
<organism evidence="2 3">
    <name type="scientific">Senna tora</name>
    <dbReference type="NCBI Taxonomy" id="362788"/>
    <lineage>
        <taxon>Eukaryota</taxon>
        <taxon>Viridiplantae</taxon>
        <taxon>Streptophyta</taxon>
        <taxon>Embryophyta</taxon>
        <taxon>Tracheophyta</taxon>
        <taxon>Spermatophyta</taxon>
        <taxon>Magnoliopsida</taxon>
        <taxon>eudicotyledons</taxon>
        <taxon>Gunneridae</taxon>
        <taxon>Pentapetalae</taxon>
        <taxon>rosids</taxon>
        <taxon>fabids</taxon>
        <taxon>Fabales</taxon>
        <taxon>Fabaceae</taxon>
        <taxon>Caesalpinioideae</taxon>
        <taxon>Cassia clade</taxon>
        <taxon>Senna</taxon>
    </lineage>
</organism>
<dbReference type="EMBL" id="JAAIUW010000005">
    <property type="protein sequence ID" value="KAF7832250.1"/>
    <property type="molecule type" value="Genomic_DNA"/>
</dbReference>
<sequence length="97" mass="11143">MRSSFHQAPSRTVHRRSTEIHFKSNNAVSEDHRQGREDHFHPLSKPITPKKAGICSSESHFQMKIQCNWETFSGQEILGFFFVEVVLEAIGSDKNTE</sequence>
<feature type="region of interest" description="Disordered" evidence="1">
    <location>
        <begin position="1"/>
        <end position="49"/>
    </location>
</feature>
<proteinExistence type="predicted"/>
<evidence type="ECO:0000313" key="3">
    <source>
        <dbReference type="Proteomes" id="UP000634136"/>
    </source>
</evidence>
<accession>A0A834WTQ8</accession>